<evidence type="ECO:0000313" key="4">
    <source>
        <dbReference type="Proteomes" id="UP000004671"/>
    </source>
</evidence>
<evidence type="ECO:0000313" key="5">
    <source>
        <dbReference type="Proteomes" id="UP000183868"/>
    </source>
</evidence>
<dbReference type="KEGG" id="caby:Cabys_4081"/>
<proteinExistence type="predicted"/>
<evidence type="ECO:0000313" key="2">
    <source>
        <dbReference type="EMBL" id="APF20826.1"/>
    </source>
</evidence>
<reference evidence="3 4" key="1">
    <citation type="submission" date="2011-09" db="EMBL/GenBank/DDBJ databases">
        <title>The permanent draft genome of Caldithrix abyssi DSM 13497.</title>
        <authorList>
            <consortium name="US DOE Joint Genome Institute (JGI-PGF)"/>
            <person name="Lucas S."/>
            <person name="Han J."/>
            <person name="Lapidus A."/>
            <person name="Bruce D."/>
            <person name="Goodwin L."/>
            <person name="Pitluck S."/>
            <person name="Peters L."/>
            <person name="Kyrpides N."/>
            <person name="Mavromatis K."/>
            <person name="Ivanova N."/>
            <person name="Mikhailova N."/>
            <person name="Chertkov O."/>
            <person name="Detter J.C."/>
            <person name="Tapia R."/>
            <person name="Han C."/>
            <person name="Land M."/>
            <person name="Hauser L."/>
            <person name="Markowitz V."/>
            <person name="Cheng J.-F."/>
            <person name="Hugenholtz P."/>
            <person name="Woyke T."/>
            <person name="Wu D."/>
            <person name="Spring S."/>
            <person name="Brambilla E."/>
            <person name="Klenk H.-P."/>
            <person name="Eisen J.A."/>
        </authorList>
    </citation>
    <scope>NUCLEOTIDE SEQUENCE [LARGE SCALE GENOMIC DNA]</scope>
    <source>
        <strain evidence="3 4">DSM 13497</strain>
    </source>
</reference>
<organism evidence="3 4">
    <name type="scientific">Caldithrix abyssi DSM 13497</name>
    <dbReference type="NCBI Taxonomy" id="880073"/>
    <lineage>
        <taxon>Bacteria</taxon>
        <taxon>Pseudomonadati</taxon>
        <taxon>Calditrichota</taxon>
        <taxon>Calditrichia</taxon>
        <taxon>Calditrichales</taxon>
        <taxon>Calditrichaceae</taxon>
        <taxon>Caldithrix</taxon>
    </lineage>
</organism>
<feature type="transmembrane region" description="Helical" evidence="1">
    <location>
        <begin position="70"/>
        <end position="88"/>
    </location>
</feature>
<dbReference type="InParanoid" id="H1XVW8"/>
<gene>
    <name evidence="2" type="ORF">Cabys_4081</name>
    <name evidence="3" type="ORF">Calab_1065</name>
</gene>
<feature type="transmembrane region" description="Helical" evidence="1">
    <location>
        <begin position="31"/>
        <end position="50"/>
    </location>
</feature>
<keyword evidence="4" id="KW-1185">Reference proteome</keyword>
<dbReference type="RefSeq" id="WP_006927716.1">
    <property type="nucleotide sequence ID" value="NZ_CM001402.1"/>
</dbReference>
<dbReference type="AlphaFoldDB" id="H1XVW8"/>
<dbReference type="PaxDb" id="880073-Calab_1065"/>
<evidence type="ECO:0000256" key="1">
    <source>
        <dbReference type="SAM" id="Phobius"/>
    </source>
</evidence>
<dbReference type="EMBL" id="CM001402">
    <property type="protein sequence ID" value="EHO40695.1"/>
    <property type="molecule type" value="Genomic_DNA"/>
</dbReference>
<accession>H1XVW8</accession>
<dbReference type="Proteomes" id="UP000183868">
    <property type="component" value="Chromosome"/>
</dbReference>
<dbReference type="EMBL" id="CP018099">
    <property type="protein sequence ID" value="APF20826.1"/>
    <property type="molecule type" value="Genomic_DNA"/>
</dbReference>
<dbReference type="Proteomes" id="UP000004671">
    <property type="component" value="Chromosome"/>
</dbReference>
<reference evidence="2 5" key="2">
    <citation type="submission" date="2016-11" db="EMBL/GenBank/DDBJ databases">
        <title>Genomic analysis of Caldithrix abyssi and proposal of a novel bacterial phylum Caldithrichaeota.</title>
        <authorList>
            <person name="Kublanov I."/>
            <person name="Sigalova O."/>
            <person name="Gavrilov S."/>
            <person name="Lebedinsky A."/>
            <person name="Ivanova N."/>
            <person name="Daum C."/>
            <person name="Reddy T."/>
            <person name="Klenk H.P."/>
            <person name="Goker M."/>
            <person name="Reva O."/>
            <person name="Miroshnichenko M."/>
            <person name="Kyprides N."/>
            <person name="Woyke T."/>
            <person name="Gelfand M."/>
        </authorList>
    </citation>
    <scope>NUCLEOTIDE SEQUENCE [LARGE SCALE GENOMIC DNA]</scope>
    <source>
        <strain evidence="2 5">LF13</strain>
    </source>
</reference>
<protein>
    <submittedName>
        <fullName evidence="3">Uncharacterized protein</fullName>
    </submittedName>
</protein>
<keyword evidence="1" id="KW-1133">Transmembrane helix</keyword>
<dbReference type="HOGENOM" id="CLU_2128869_0_0_0"/>
<name>H1XVW8_CALAY</name>
<keyword evidence="1" id="KW-0812">Transmembrane</keyword>
<evidence type="ECO:0000313" key="3">
    <source>
        <dbReference type="EMBL" id="EHO40695.1"/>
    </source>
</evidence>
<sequence>MTKIFKIYDYIFYRIFIFFKKKKNDDPLENAINLTAMSQITLVGDLLLIFQKFNIFETLFNFLELHTNKYIIGIPLAIFFLLINHLRYRKIYKKNNFKEFKAMLAKDSVKQKK</sequence>
<keyword evidence="1" id="KW-0472">Membrane</keyword>
<dbReference type="STRING" id="880073.Cabys_4081"/>